<evidence type="ECO:0000313" key="5">
    <source>
        <dbReference type="EMBL" id="AUH34793.1"/>
    </source>
</evidence>
<feature type="domain" description="Glycosyl transferase family 1" evidence="4">
    <location>
        <begin position="216"/>
        <end position="376"/>
    </location>
</feature>
<sequence length="402" mass="44451">MRVAYLINQYPKVSHSFIRREILALERQGVDVHRMALRGWDAPLVDDEDVGEQARTSYTLRDGVGALVGSVWRQLRRDSGALWRAVRAASAMSRNGVRPWPYHMVYVGHACRIMDWLQDEPADHLQAHFGTNTAEIALLVKLLGGPSYSFTVHGMDEADNAQRLHFQRKIGGARFVVAISGFSRSQLMRHVTPDLWDKIKVVHCGLDDVAFAPAPPPPDDAGFLCIGRLSPEKGHLILLDAFAAMHRERPDLHLVLAGDGDMRPEIEDRIAQLALAGSVRITGWISADQVREELAACHTLVQPSFIEGLPVVIMEAMAAGRPVISTYVGGIAELVLPGQTGWLVAAGDAEALKLAMQEALDLPEDQRDRISTASRQRARERHHIDREAAKLRALYSDGKTEA</sequence>
<evidence type="ECO:0000256" key="1">
    <source>
        <dbReference type="ARBA" id="ARBA00022676"/>
    </source>
</evidence>
<dbReference type="InterPro" id="IPR001296">
    <property type="entry name" value="Glyco_trans_1"/>
</dbReference>
<evidence type="ECO:0000259" key="4">
    <source>
        <dbReference type="Pfam" id="PF00534"/>
    </source>
</evidence>
<name>A0A2K9EII1_9RHOB</name>
<keyword evidence="1" id="KW-0328">Glycosyltransferase</keyword>
<keyword evidence="2 5" id="KW-0808">Transferase</keyword>
<dbReference type="Gene3D" id="3.40.50.2000">
    <property type="entry name" value="Glycogen Phosphorylase B"/>
    <property type="match status" value="2"/>
</dbReference>
<dbReference type="GO" id="GO:0016757">
    <property type="term" value="F:glycosyltransferase activity"/>
    <property type="evidence" value="ECO:0007669"/>
    <property type="project" value="UniProtKB-KW"/>
</dbReference>
<evidence type="ECO:0000256" key="2">
    <source>
        <dbReference type="ARBA" id="ARBA00022679"/>
    </source>
</evidence>
<dbReference type="EMBL" id="CP025408">
    <property type="protein sequence ID" value="AUH34793.1"/>
    <property type="molecule type" value="Genomic_DNA"/>
</dbReference>
<reference evidence="5 6" key="1">
    <citation type="submission" date="2017-12" db="EMBL/GenBank/DDBJ databases">
        <authorList>
            <person name="Hurst M.R.H."/>
        </authorList>
    </citation>
    <scope>NUCLEOTIDE SEQUENCE [LARGE SCALE GENOMIC DNA]</scope>
    <source>
        <strain evidence="5 6">BM15</strain>
    </source>
</reference>
<proteinExistence type="predicted"/>
<accession>A0A2K9EII1</accession>
<organism evidence="5 6">
    <name type="scientific">Paracoccus tegillarcae</name>
    <dbReference type="NCBI Taxonomy" id="1529068"/>
    <lineage>
        <taxon>Bacteria</taxon>
        <taxon>Pseudomonadati</taxon>
        <taxon>Pseudomonadota</taxon>
        <taxon>Alphaproteobacteria</taxon>
        <taxon>Rhodobacterales</taxon>
        <taxon>Paracoccaceae</taxon>
        <taxon>Paracoccus</taxon>
    </lineage>
</organism>
<dbReference type="AlphaFoldDB" id="A0A2K9EII1"/>
<dbReference type="OrthoDB" id="9790710at2"/>
<dbReference type="RefSeq" id="WP_101461453.1">
    <property type="nucleotide sequence ID" value="NZ_CP025408.1"/>
</dbReference>
<feature type="region of interest" description="Disordered" evidence="3">
    <location>
        <begin position="365"/>
        <end position="384"/>
    </location>
</feature>
<protein>
    <submittedName>
        <fullName evidence="5">Colanic acid biosynthesis glycosyltransferase WcaL</fullName>
    </submittedName>
</protein>
<dbReference type="SUPFAM" id="SSF53756">
    <property type="entry name" value="UDP-Glycosyltransferase/glycogen phosphorylase"/>
    <property type="match status" value="1"/>
</dbReference>
<dbReference type="PANTHER" id="PTHR12526">
    <property type="entry name" value="GLYCOSYLTRANSFERASE"/>
    <property type="match status" value="1"/>
</dbReference>
<dbReference type="Pfam" id="PF00534">
    <property type="entry name" value="Glycos_transf_1"/>
    <property type="match status" value="1"/>
</dbReference>
<keyword evidence="6" id="KW-1185">Reference proteome</keyword>
<evidence type="ECO:0000313" key="6">
    <source>
        <dbReference type="Proteomes" id="UP000233742"/>
    </source>
</evidence>
<dbReference type="CDD" id="cd03801">
    <property type="entry name" value="GT4_PimA-like"/>
    <property type="match status" value="1"/>
</dbReference>
<dbReference type="Proteomes" id="UP000233742">
    <property type="component" value="Chromosome"/>
</dbReference>
<dbReference type="PANTHER" id="PTHR12526:SF510">
    <property type="entry name" value="D-INOSITOL 3-PHOSPHATE GLYCOSYLTRANSFERASE"/>
    <property type="match status" value="1"/>
</dbReference>
<gene>
    <name evidence="5" type="ORF">CUV01_16650</name>
</gene>
<evidence type="ECO:0000256" key="3">
    <source>
        <dbReference type="SAM" id="MobiDB-lite"/>
    </source>
</evidence>
<dbReference type="KEGG" id="paro:CUV01_16650"/>